<dbReference type="Proteomes" id="UP001204144">
    <property type="component" value="Unassembled WGS sequence"/>
</dbReference>
<dbReference type="RefSeq" id="WP_255037850.1">
    <property type="nucleotide sequence ID" value="NZ_RJUF01000061.1"/>
</dbReference>
<accession>A0AAE3KTH7</accession>
<dbReference type="SUPFAM" id="SSF50998">
    <property type="entry name" value="Quinoprotein alcohol dehydrogenase-like"/>
    <property type="match status" value="1"/>
</dbReference>
<dbReference type="EMBL" id="RJUF01000061">
    <property type="protein sequence ID" value="MCP9764093.1"/>
    <property type="molecule type" value="Genomic_DNA"/>
</dbReference>
<proteinExistence type="predicted"/>
<keyword evidence="1" id="KW-0732">Signal</keyword>
<reference evidence="2 3" key="1">
    <citation type="submission" date="2018-11" db="EMBL/GenBank/DDBJ databases">
        <title>Novel bacteria species description.</title>
        <authorList>
            <person name="Han J.-H."/>
        </authorList>
    </citation>
    <scope>NUCLEOTIDE SEQUENCE [LARGE SCALE GENOMIC DNA]</scope>
    <source>
        <strain evidence="2 3">KCTC23259</strain>
    </source>
</reference>
<dbReference type="PANTHER" id="PTHR42754">
    <property type="entry name" value="ENDOGLUCANASE"/>
    <property type="match status" value="1"/>
</dbReference>
<name>A0AAE3KTH7_9BACT</name>
<comment type="caution">
    <text evidence="2">The sequence shown here is derived from an EMBL/GenBank/DDBJ whole genome shotgun (WGS) entry which is preliminary data.</text>
</comment>
<sequence>MFKKLQILLLFFISNIVNSQNPTLIWEKSFIMPGLEESYFTAELKDSTFLSVGYSNSFSGSNSQIWIINFNKEGNLIWQKQLLVNGYSIPKDLISDNLGNIYLAIGSTAGYSHDKSDVSYGNYDFWIVKLDNLGNKIWDKTFGGNDFDLPESITIGSDNKIYVSGSTGSSISGNKSAQTYGNSDFWVLKLDHNGNKIWEKSYGGNGGDFCRDHTEINGILYLSGHSEISNNQSSFNYVGNSDLWILGINHDGSLVFERIIYGFGSDYSSCITDSKDGNLIIGARSGSTQGYDKSQNNFGYLDFWIIKLSLNGNIIWNQSYGGNDNDSIDDIIVDQHQNILAFGTTASSVSGNKSTILKGWQDYWIFKLNPAGAKLWERTYGSNSYEIARNIVISHDNHIYITGESAGKNSFDKSSIAMNRDPWILKIKDCPPVQDPISQVETVNLGRSISINNNSCLGTIHWYNSNFQEIKIGNPLISAPIFSQTRYLIKCKFEGCMNLNYIPVDVLTKCPDNYIFSIVDNPIGSYISKDFIKINSSIKSNTQFKTNGFISLDPGFTSEDGVVIITEINGCQN</sequence>
<feature type="signal peptide" evidence="1">
    <location>
        <begin position="1"/>
        <end position="19"/>
    </location>
</feature>
<feature type="chain" id="PRO_5042046557" description="T9SS C-terminal target domain-containing protein" evidence="1">
    <location>
        <begin position="20"/>
        <end position="573"/>
    </location>
</feature>
<evidence type="ECO:0008006" key="4">
    <source>
        <dbReference type="Google" id="ProtNLM"/>
    </source>
</evidence>
<dbReference type="InterPro" id="IPR011047">
    <property type="entry name" value="Quinoprotein_ADH-like_sf"/>
</dbReference>
<evidence type="ECO:0000313" key="2">
    <source>
        <dbReference type="EMBL" id="MCP9764093.1"/>
    </source>
</evidence>
<dbReference type="PANTHER" id="PTHR42754:SF1">
    <property type="entry name" value="LIPOPROTEIN"/>
    <property type="match status" value="1"/>
</dbReference>
<evidence type="ECO:0000256" key="1">
    <source>
        <dbReference type="SAM" id="SignalP"/>
    </source>
</evidence>
<evidence type="ECO:0000313" key="3">
    <source>
        <dbReference type="Proteomes" id="UP001204144"/>
    </source>
</evidence>
<protein>
    <recommendedName>
        <fullName evidence="4">T9SS C-terminal target domain-containing protein</fullName>
    </recommendedName>
</protein>
<gene>
    <name evidence="2" type="ORF">EGI31_14150</name>
</gene>
<organism evidence="2 3">
    <name type="scientific">Lacihabitans soyangensis</name>
    <dbReference type="NCBI Taxonomy" id="869394"/>
    <lineage>
        <taxon>Bacteria</taxon>
        <taxon>Pseudomonadati</taxon>
        <taxon>Bacteroidota</taxon>
        <taxon>Cytophagia</taxon>
        <taxon>Cytophagales</taxon>
        <taxon>Leadbetterellaceae</taxon>
        <taxon>Lacihabitans</taxon>
    </lineage>
</organism>
<keyword evidence="3" id="KW-1185">Reference proteome</keyword>
<dbReference type="AlphaFoldDB" id="A0AAE3KTH7"/>